<reference evidence="2" key="1">
    <citation type="submission" date="2022-11" db="UniProtKB">
        <authorList>
            <consortium name="WormBaseParasite"/>
        </authorList>
    </citation>
    <scope>IDENTIFICATION</scope>
</reference>
<proteinExistence type="predicted"/>
<dbReference type="WBParaSite" id="nRc.2.0.1.t05587-RA">
    <property type="protein sequence ID" value="nRc.2.0.1.t05587-RA"/>
    <property type="gene ID" value="nRc.2.0.1.g05587"/>
</dbReference>
<evidence type="ECO:0000313" key="2">
    <source>
        <dbReference type="WBParaSite" id="nRc.2.0.1.t05587-RA"/>
    </source>
</evidence>
<dbReference type="Proteomes" id="UP000887565">
    <property type="component" value="Unplaced"/>
</dbReference>
<accession>A0A915HVL4</accession>
<dbReference type="AlphaFoldDB" id="A0A915HVL4"/>
<sequence>MKCAFNNQTSTLPVCGQIRVAGSTIVQAHGPVVTNTESKFGNYPVKRVVLDDDRQDLFIIGTEFCAHPKINAALNFKDKIGNKSLPLHITENAPRINAQTIAAAAKNHTTAAASVLSFKFLL</sequence>
<keyword evidence="1" id="KW-1185">Reference proteome</keyword>
<protein>
    <submittedName>
        <fullName evidence="2">Uncharacterized protein</fullName>
    </submittedName>
</protein>
<evidence type="ECO:0000313" key="1">
    <source>
        <dbReference type="Proteomes" id="UP000887565"/>
    </source>
</evidence>
<organism evidence="1 2">
    <name type="scientific">Romanomermis culicivorax</name>
    <name type="common">Nematode worm</name>
    <dbReference type="NCBI Taxonomy" id="13658"/>
    <lineage>
        <taxon>Eukaryota</taxon>
        <taxon>Metazoa</taxon>
        <taxon>Ecdysozoa</taxon>
        <taxon>Nematoda</taxon>
        <taxon>Enoplea</taxon>
        <taxon>Dorylaimia</taxon>
        <taxon>Mermithida</taxon>
        <taxon>Mermithoidea</taxon>
        <taxon>Mermithidae</taxon>
        <taxon>Romanomermis</taxon>
    </lineage>
</organism>
<name>A0A915HVL4_ROMCU</name>